<feature type="transmembrane region" description="Helical" evidence="6">
    <location>
        <begin position="240"/>
        <end position="260"/>
    </location>
</feature>
<evidence type="ECO:0008006" key="9">
    <source>
        <dbReference type="Google" id="ProtNLM"/>
    </source>
</evidence>
<feature type="transmembrane region" description="Helical" evidence="6">
    <location>
        <begin position="72"/>
        <end position="96"/>
    </location>
</feature>
<proteinExistence type="predicted"/>
<dbReference type="InterPro" id="IPR011701">
    <property type="entry name" value="MFS"/>
</dbReference>
<sequence>MAGAALRVVGALGTAQTLAWASSYYLPAMLAAPMARDLGIPTAAVYAAFSGAMTVSALTGPGAGRLIDRHGGVVLAATSVLFACGLALLGLAQGVWSMTAAWLVLGVAMGAGLYEAAFASLVRLYGHDARGAITGITLIAGFASTVGWPLSAWMDSHLGWRGACLGWAALHLLIGLPLNAWLPKAAVRPAAAQRDAAPPAQAAAPPSQAGRATALLALVFAATWFISTAMATHLPRLLEHAGVGLTAAVAAGALIGPAQVAGRLFEFGLLRGVHPLRSARLAALAHPAGVAVLLAAGPVAAPAFTLLHGAGNGILTIAKGTLPLALFGPQGYGARQGWLMMPARIAQALAPFAFGLALDAWGVRALWLSGAIGVAAWAALLALRAPRHPH</sequence>
<dbReference type="SUPFAM" id="SSF103473">
    <property type="entry name" value="MFS general substrate transporter"/>
    <property type="match status" value="1"/>
</dbReference>
<feature type="transmembrane region" description="Helical" evidence="6">
    <location>
        <begin position="281"/>
        <end position="300"/>
    </location>
</feature>
<accession>A0A6J5B974</accession>
<feature type="transmembrane region" description="Helical" evidence="6">
    <location>
        <begin position="160"/>
        <end position="182"/>
    </location>
</feature>
<name>A0A6J5B974_9BURK</name>
<evidence type="ECO:0000256" key="2">
    <source>
        <dbReference type="ARBA" id="ARBA00022475"/>
    </source>
</evidence>
<feature type="transmembrane region" description="Helical" evidence="6">
    <location>
        <begin position="214"/>
        <end position="234"/>
    </location>
</feature>
<evidence type="ECO:0000256" key="1">
    <source>
        <dbReference type="ARBA" id="ARBA00004651"/>
    </source>
</evidence>
<comment type="subcellular location">
    <subcellularLocation>
        <location evidence="1">Cell membrane</location>
        <topology evidence="1">Multi-pass membrane protein</topology>
    </subcellularLocation>
</comment>
<keyword evidence="5 6" id="KW-0472">Membrane</keyword>
<dbReference type="InterPro" id="IPR050189">
    <property type="entry name" value="MFS_Efflux_Transporters"/>
</dbReference>
<evidence type="ECO:0000256" key="5">
    <source>
        <dbReference type="ARBA" id="ARBA00023136"/>
    </source>
</evidence>
<dbReference type="GO" id="GO:0022857">
    <property type="term" value="F:transmembrane transporter activity"/>
    <property type="evidence" value="ECO:0007669"/>
    <property type="project" value="InterPro"/>
</dbReference>
<dbReference type="EMBL" id="CADIJR010000072">
    <property type="protein sequence ID" value="CAB3696897.1"/>
    <property type="molecule type" value="Genomic_DNA"/>
</dbReference>
<feature type="transmembrane region" description="Helical" evidence="6">
    <location>
        <begin position="132"/>
        <end position="154"/>
    </location>
</feature>
<evidence type="ECO:0000256" key="3">
    <source>
        <dbReference type="ARBA" id="ARBA00022692"/>
    </source>
</evidence>
<feature type="transmembrane region" description="Helical" evidence="6">
    <location>
        <begin position="306"/>
        <end position="327"/>
    </location>
</feature>
<keyword evidence="8" id="KW-1185">Reference proteome</keyword>
<dbReference type="RefSeq" id="WP_054428807.1">
    <property type="nucleotide sequence ID" value="NZ_CADIJR010000072.1"/>
</dbReference>
<evidence type="ECO:0000313" key="7">
    <source>
        <dbReference type="EMBL" id="CAB3696897.1"/>
    </source>
</evidence>
<dbReference type="Pfam" id="PF07690">
    <property type="entry name" value="MFS_1"/>
    <property type="match status" value="1"/>
</dbReference>
<dbReference type="GeneID" id="92900925"/>
<gene>
    <name evidence="7" type="ORF">LMG26845_05036</name>
</gene>
<feature type="transmembrane region" description="Helical" evidence="6">
    <location>
        <begin position="364"/>
        <end position="383"/>
    </location>
</feature>
<dbReference type="PANTHER" id="PTHR43124:SF3">
    <property type="entry name" value="CHLORAMPHENICOL EFFLUX PUMP RV0191"/>
    <property type="match status" value="1"/>
</dbReference>
<evidence type="ECO:0000313" key="8">
    <source>
        <dbReference type="Proteomes" id="UP000507979"/>
    </source>
</evidence>
<feature type="transmembrane region" description="Helical" evidence="6">
    <location>
        <begin position="102"/>
        <end position="125"/>
    </location>
</feature>
<dbReference type="AlphaFoldDB" id="A0A6J5B974"/>
<dbReference type="Gene3D" id="1.20.1250.20">
    <property type="entry name" value="MFS general substrate transporter like domains"/>
    <property type="match status" value="1"/>
</dbReference>
<reference evidence="7 8" key="1">
    <citation type="submission" date="2020-04" db="EMBL/GenBank/DDBJ databases">
        <authorList>
            <person name="De Canck E."/>
        </authorList>
    </citation>
    <scope>NUCLEOTIDE SEQUENCE [LARGE SCALE GENOMIC DNA]</scope>
    <source>
        <strain evidence="7 8">LMG 26845</strain>
    </source>
</reference>
<keyword evidence="4 6" id="KW-1133">Transmembrane helix</keyword>
<feature type="transmembrane region" description="Helical" evidence="6">
    <location>
        <begin position="40"/>
        <end position="60"/>
    </location>
</feature>
<keyword evidence="2" id="KW-1003">Cell membrane</keyword>
<dbReference type="PANTHER" id="PTHR43124">
    <property type="entry name" value="PURINE EFFLUX PUMP PBUE"/>
    <property type="match status" value="1"/>
</dbReference>
<evidence type="ECO:0000256" key="6">
    <source>
        <dbReference type="SAM" id="Phobius"/>
    </source>
</evidence>
<protein>
    <recommendedName>
        <fullName evidence="9">Major facilitator superfamily (MFS) profile domain-containing protein</fullName>
    </recommendedName>
</protein>
<dbReference type="GO" id="GO:0005886">
    <property type="term" value="C:plasma membrane"/>
    <property type="evidence" value="ECO:0007669"/>
    <property type="project" value="UniProtKB-SubCell"/>
</dbReference>
<organism evidence="7 8">
    <name type="scientific">Achromobacter insuavis</name>
    <dbReference type="NCBI Taxonomy" id="1287735"/>
    <lineage>
        <taxon>Bacteria</taxon>
        <taxon>Pseudomonadati</taxon>
        <taxon>Pseudomonadota</taxon>
        <taxon>Betaproteobacteria</taxon>
        <taxon>Burkholderiales</taxon>
        <taxon>Alcaligenaceae</taxon>
        <taxon>Achromobacter</taxon>
    </lineage>
</organism>
<dbReference type="InterPro" id="IPR036259">
    <property type="entry name" value="MFS_trans_sf"/>
</dbReference>
<evidence type="ECO:0000256" key="4">
    <source>
        <dbReference type="ARBA" id="ARBA00022989"/>
    </source>
</evidence>
<keyword evidence="3 6" id="KW-0812">Transmembrane</keyword>
<dbReference type="Proteomes" id="UP000507979">
    <property type="component" value="Unassembled WGS sequence"/>
</dbReference>